<dbReference type="AlphaFoldDB" id="A0ABD3NT05"/>
<dbReference type="InterPro" id="IPR007271">
    <property type="entry name" value="Nuc_sug_transpt"/>
</dbReference>
<keyword evidence="3 5" id="KW-1133">Transmembrane helix</keyword>
<dbReference type="Gene3D" id="1.10.3730.20">
    <property type="match status" value="1"/>
</dbReference>
<dbReference type="InterPro" id="IPR037185">
    <property type="entry name" value="EmrE-like"/>
</dbReference>
<organism evidence="6 7">
    <name type="scientific">Stephanodiscus triporus</name>
    <dbReference type="NCBI Taxonomy" id="2934178"/>
    <lineage>
        <taxon>Eukaryota</taxon>
        <taxon>Sar</taxon>
        <taxon>Stramenopiles</taxon>
        <taxon>Ochrophyta</taxon>
        <taxon>Bacillariophyta</taxon>
        <taxon>Coscinodiscophyceae</taxon>
        <taxon>Thalassiosirophycidae</taxon>
        <taxon>Stephanodiscales</taxon>
        <taxon>Stephanodiscaceae</taxon>
        <taxon>Stephanodiscus</taxon>
    </lineage>
</organism>
<dbReference type="EMBL" id="JALLAZ020001202">
    <property type="protein sequence ID" value="KAL3778742.1"/>
    <property type="molecule type" value="Genomic_DNA"/>
</dbReference>
<sequence>MYLSSTAICCIEAMKMLTCFGMLTLTYLFQRRNRDVDGVGEYSMVNTNEIGVAISSSDDGIIAYDDDVEKNSYLNKSQPSNTHESFLSYLSKQLRFDYRLAGIAGIFNIQSNLVFLALSNLDAAVFQVTYQLRVLATAYFSVLLLKKELSRQQIVALVLLSMGVALVELHKTENASESSYQVQRRWVGMFAVLGASCTSGAGCVWFEYIVKTGSAEYETSHPRSVAPSLWANQFQLSTFGLIVAAITTIVKDGRTILSEGFFQGYTSTVLLVLIMQDLKNSHSRKACSCTNSTPSGSASVGVLSDLGTGTGPKMYSQH</sequence>
<dbReference type="Proteomes" id="UP001530315">
    <property type="component" value="Unassembled WGS sequence"/>
</dbReference>
<dbReference type="NCBIfam" id="TIGR00803">
    <property type="entry name" value="nst"/>
    <property type="match status" value="1"/>
</dbReference>
<gene>
    <name evidence="6" type="ORF">ACHAW5_010347</name>
</gene>
<keyword evidence="2 5" id="KW-0812">Transmembrane</keyword>
<dbReference type="Pfam" id="PF04142">
    <property type="entry name" value="Nuc_sug_transp"/>
    <property type="match status" value="1"/>
</dbReference>
<evidence type="ECO:0000256" key="5">
    <source>
        <dbReference type="SAM" id="Phobius"/>
    </source>
</evidence>
<evidence type="ECO:0000313" key="6">
    <source>
        <dbReference type="EMBL" id="KAL3778742.1"/>
    </source>
</evidence>
<accession>A0ABD3NT05</accession>
<reference evidence="6 7" key="1">
    <citation type="submission" date="2024-10" db="EMBL/GenBank/DDBJ databases">
        <title>Updated reference genomes for cyclostephanoid diatoms.</title>
        <authorList>
            <person name="Roberts W.R."/>
            <person name="Alverson A.J."/>
        </authorList>
    </citation>
    <scope>NUCLEOTIDE SEQUENCE [LARGE SCALE GENOMIC DNA]</scope>
    <source>
        <strain evidence="6 7">AJA276-08</strain>
    </source>
</reference>
<comment type="caution">
    <text evidence="6">The sequence shown here is derived from an EMBL/GenBank/DDBJ whole genome shotgun (WGS) entry which is preliminary data.</text>
</comment>
<keyword evidence="4 5" id="KW-0472">Membrane</keyword>
<name>A0ABD3NT05_9STRA</name>
<evidence type="ECO:0000256" key="2">
    <source>
        <dbReference type="ARBA" id="ARBA00022692"/>
    </source>
</evidence>
<dbReference type="SUPFAM" id="SSF103481">
    <property type="entry name" value="Multidrug resistance efflux transporter EmrE"/>
    <property type="match status" value="1"/>
</dbReference>
<evidence type="ECO:0000256" key="1">
    <source>
        <dbReference type="ARBA" id="ARBA00004141"/>
    </source>
</evidence>
<protein>
    <submittedName>
        <fullName evidence="6">Uncharacterized protein</fullName>
    </submittedName>
</protein>
<feature type="transmembrane region" description="Helical" evidence="5">
    <location>
        <begin position="124"/>
        <end position="145"/>
    </location>
</feature>
<proteinExistence type="predicted"/>
<feature type="transmembrane region" description="Helical" evidence="5">
    <location>
        <begin position="190"/>
        <end position="210"/>
    </location>
</feature>
<comment type="subcellular location">
    <subcellularLocation>
        <location evidence="1">Membrane</location>
        <topology evidence="1">Multi-pass membrane protein</topology>
    </subcellularLocation>
</comment>
<feature type="transmembrane region" description="Helical" evidence="5">
    <location>
        <begin position="6"/>
        <end position="29"/>
    </location>
</feature>
<keyword evidence="7" id="KW-1185">Reference proteome</keyword>
<dbReference type="GO" id="GO:0016020">
    <property type="term" value="C:membrane"/>
    <property type="evidence" value="ECO:0007669"/>
    <property type="project" value="UniProtKB-SubCell"/>
</dbReference>
<evidence type="ECO:0000313" key="7">
    <source>
        <dbReference type="Proteomes" id="UP001530315"/>
    </source>
</evidence>
<feature type="transmembrane region" description="Helical" evidence="5">
    <location>
        <begin position="230"/>
        <end position="250"/>
    </location>
</feature>
<evidence type="ECO:0000256" key="3">
    <source>
        <dbReference type="ARBA" id="ARBA00022989"/>
    </source>
</evidence>
<dbReference type="PANTHER" id="PTHR10231">
    <property type="entry name" value="NUCLEOTIDE-SUGAR TRANSMEMBRANE TRANSPORTER"/>
    <property type="match status" value="1"/>
</dbReference>
<evidence type="ECO:0000256" key="4">
    <source>
        <dbReference type="ARBA" id="ARBA00023136"/>
    </source>
</evidence>